<dbReference type="Proteomes" id="UP000751224">
    <property type="component" value="Unassembled WGS sequence"/>
</dbReference>
<reference evidence="1" key="1">
    <citation type="submission" date="2021-02" db="EMBL/GenBank/DDBJ databases">
        <title>Infant gut strain persistence is associated with maternal origin, phylogeny, and functional potential including surface adhesion and iron acquisition.</title>
        <authorList>
            <person name="Lou Y.C."/>
        </authorList>
    </citation>
    <scope>NUCLEOTIDE SEQUENCE</scope>
    <source>
        <strain evidence="1">L3_108_000G1_dasL3_108_000G1_metabat.metabat.11</strain>
    </source>
</reference>
<gene>
    <name evidence="1" type="ORF">KHX14_02155</name>
</gene>
<dbReference type="EMBL" id="JAGZCC010000007">
    <property type="protein sequence ID" value="MBS5587609.1"/>
    <property type="molecule type" value="Genomic_DNA"/>
</dbReference>
<dbReference type="RefSeq" id="WP_303886035.1">
    <property type="nucleotide sequence ID" value="NZ_JAGZCC010000007.1"/>
</dbReference>
<organism evidence="1 2">
    <name type="scientific">Thomasclavelia spiroformis</name>
    <dbReference type="NCBI Taxonomy" id="29348"/>
    <lineage>
        <taxon>Bacteria</taxon>
        <taxon>Bacillati</taxon>
        <taxon>Bacillota</taxon>
        <taxon>Erysipelotrichia</taxon>
        <taxon>Erysipelotrichales</taxon>
        <taxon>Coprobacillaceae</taxon>
        <taxon>Thomasclavelia</taxon>
    </lineage>
</organism>
<proteinExistence type="predicted"/>
<evidence type="ECO:0000313" key="2">
    <source>
        <dbReference type="Proteomes" id="UP000751224"/>
    </source>
</evidence>
<name>A0A943EG76_9FIRM</name>
<accession>A0A943EG76</accession>
<sequence>MNLGAFSGKGHDIQIISEIVDAANVRKYYANGNEQTEVINETASEADEKWVNTTFEGNRYLY</sequence>
<evidence type="ECO:0000313" key="1">
    <source>
        <dbReference type="EMBL" id="MBS5587609.1"/>
    </source>
</evidence>
<dbReference type="AlphaFoldDB" id="A0A943EG76"/>
<protein>
    <submittedName>
        <fullName evidence="1">Uncharacterized protein</fullName>
    </submittedName>
</protein>
<comment type="caution">
    <text evidence="1">The sequence shown here is derived from an EMBL/GenBank/DDBJ whole genome shotgun (WGS) entry which is preliminary data.</text>
</comment>